<keyword evidence="1 4" id="KW-0547">Nucleotide-binding</keyword>
<dbReference type="Proteomes" id="UP001165060">
    <property type="component" value="Unassembled WGS sequence"/>
</dbReference>
<reference evidence="8 9" key="1">
    <citation type="journal article" date="2023" name="Commun. Biol.">
        <title>Genome analysis of Parmales, the sister group of diatoms, reveals the evolutionary specialization of diatoms from phago-mixotrophs to photoautotrophs.</title>
        <authorList>
            <person name="Ban H."/>
            <person name="Sato S."/>
            <person name="Yoshikawa S."/>
            <person name="Yamada K."/>
            <person name="Nakamura Y."/>
            <person name="Ichinomiya M."/>
            <person name="Sato N."/>
            <person name="Blanc-Mathieu R."/>
            <person name="Endo H."/>
            <person name="Kuwata A."/>
            <person name="Ogata H."/>
        </authorList>
    </citation>
    <scope>NUCLEOTIDE SEQUENCE [LARGE SCALE GENOMIC DNA]</scope>
</reference>
<evidence type="ECO:0000259" key="7">
    <source>
        <dbReference type="PROSITE" id="PS50067"/>
    </source>
</evidence>
<dbReference type="EMBL" id="BRYB01000927">
    <property type="protein sequence ID" value="GMI40344.1"/>
    <property type="molecule type" value="Genomic_DNA"/>
</dbReference>
<feature type="binding site" evidence="4">
    <location>
        <begin position="845"/>
        <end position="852"/>
    </location>
    <ligand>
        <name>ATP</name>
        <dbReference type="ChEBI" id="CHEBI:30616"/>
    </ligand>
</feature>
<evidence type="ECO:0000256" key="5">
    <source>
        <dbReference type="SAM" id="Coils"/>
    </source>
</evidence>
<feature type="compositionally biased region" description="Gly residues" evidence="6">
    <location>
        <begin position="1125"/>
        <end position="1142"/>
    </location>
</feature>
<dbReference type="Gene3D" id="2.20.70.10">
    <property type="match status" value="1"/>
</dbReference>
<dbReference type="InterPro" id="IPR036770">
    <property type="entry name" value="Ankyrin_rpt-contain_sf"/>
</dbReference>
<keyword evidence="4" id="KW-0505">Motor protein</keyword>
<dbReference type="InterPro" id="IPR001202">
    <property type="entry name" value="WW_dom"/>
</dbReference>
<evidence type="ECO:0000313" key="8">
    <source>
        <dbReference type="EMBL" id="GMI40344.1"/>
    </source>
</evidence>
<feature type="compositionally biased region" description="Low complexity" evidence="6">
    <location>
        <begin position="71"/>
        <end position="88"/>
    </location>
</feature>
<dbReference type="PROSITE" id="PS00411">
    <property type="entry name" value="KINESIN_MOTOR_1"/>
    <property type="match status" value="1"/>
</dbReference>
<feature type="region of interest" description="Disordered" evidence="6">
    <location>
        <begin position="307"/>
        <end position="329"/>
    </location>
</feature>
<keyword evidence="3" id="KW-0040">ANK repeat</keyword>
<feature type="compositionally biased region" description="Basic and acidic residues" evidence="6">
    <location>
        <begin position="1"/>
        <end position="10"/>
    </location>
</feature>
<proteinExistence type="inferred from homology"/>
<organism evidence="8 9">
    <name type="scientific">Tetraparma gracilis</name>
    <dbReference type="NCBI Taxonomy" id="2962635"/>
    <lineage>
        <taxon>Eukaryota</taxon>
        <taxon>Sar</taxon>
        <taxon>Stramenopiles</taxon>
        <taxon>Ochrophyta</taxon>
        <taxon>Bolidophyceae</taxon>
        <taxon>Parmales</taxon>
        <taxon>Triparmaceae</taxon>
        <taxon>Tetraparma</taxon>
    </lineage>
</organism>
<feature type="repeat" description="ANK" evidence="3">
    <location>
        <begin position="241"/>
        <end position="273"/>
    </location>
</feature>
<dbReference type="PRINTS" id="PR00380">
    <property type="entry name" value="KINESINHEAVY"/>
</dbReference>
<evidence type="ECO:0000256" key="3">
    <source>
        <dbReference type="PROSITE-ProRule" id="PRU00023"/>
    </source>
</evidence>
<evidence type="ECO:0000256" key="4">
    <source>
        <dbReference type="PROSITE-ProRule" id="PRU00283"/>
    </source>
</evidence>
<feature type="repeat" description="ANK" evidence="3">
    <location>
        <begin position="172"/>
        <end position="204"/>
    </location>
</feature>
<dbReference type="PANTHER" id="PTHR47972">
    <property type="entry name" value="KINESIN-LIKE PROTEIN KLP-3"/>
    <property type="match status" value="1"/>
</dbReference>
<feature type="region of interest" description="Disordered" evidence="6">
    <location>
        <begin position="473"/>
        <end position="498"/>
    </location>
</feature>
<dbReference type="InterPro" id="IPR027417">
    <property type="entry name" value="P-loop_NTPase"/>
</dbReference>
<dbReference type="Pfam" id="PF00225">
    <property type="entry name" value="Kinesin"/>
    <property type="match status" value="1"/>
</dbReference>
<dbReference type="PANTHER" id="PTHR47972:SF16">
    <property type="entry name" value="KINESIN-LIKE PROTEIN"/>
    <property type="match status" value="1"/>
</dbReference>
<dbReference type="InterPro" id="IPR036961">
    <property type="entry name" value="Kinesin_motor_dom_sf"/>
</dbReference>
<comment type="caution">
    <text evidence="8">The sequence shown here is derived from an EMBL/GenBank/DDBJ whole genome shotgun (WGS) entry which is preliminary data.</text>
</comment>
<feature type="region of interest" description="Disordered" evidence="6">
    <location>
        <begin position="1"/>
        <end position="127"/>
    </location>
</feature>
<dbReference type="SUPFAM" id="SSF52540">
    <property type="entry name" value="P-loop containing nucleoside triphosphate hydrolases"/>
    <property type="match status" value="1"/>
</dbReference>
<evidence type="ECO:0000256" key="1">
    <source>
        <dbReference type="ARBA" id="ARBA00022741"/>
    </source>
</evidence>
<dbReference type="Gene3D" id="3.40.850.10">
    <property type="entry name" value="Kinesin motor domain"/>
    <property type="match status" value="1"/>
</dbReference>
<evidence type="ECO:0000256" key="6">
    <source>
        <dbReference type="SAM" id="MobiDB-lite"/>
    </source>
</evidence>
<dbReference type="Gene3D" id="1.25.40.20">
    <property type="entry name" value="Ankyrin repeat-containing domain"/>
    <property type="match status" value="1"/>
</dbReference>
<name>A0ABQ6N472_9STRA</name>
<evidence type="ECO:0000256" key="2">
    <source>
        <dbReference type="ARBA" id="ARBA00022840"/>
    </source>
</evidence>
<feature type="coiled-coil region" evidence="5">
    <location>
        <begin position="501"/>
        <end position="726"/>
    </location>
</feature>
<keyword evidence="2 4" id="KW-0067">ATP-binding</keyword>
<evidence type="ECO:0000313" key="9">
    <source>
        <dbReference type="Proteomes" id="UP001165060"/>
    </source>
</evidence>
<keyword evidence="9" id="KW-1185">Reference proteome</keyword>
<protein>
    <recommendedName>
        <fullName evidence="7">Kinesin motor domain-containing protein</fullName>
    </recommendedName>
</protein>
<keyword evidence="5" id="KW-0175">Coiled coil</keyword>
<dbReference type="SMART" id="SM00129">
    <property type="entry name" value="KISc"/>
    <property type="match status" value="1"/>
</dbReference>
<feature type="domain" description="Kinesin motor" evidence="7">
    <location>
        <begin position="757"/>
        <end position="1100"/>
    </location>
</feature>
<sequence length="1142" mass="122926">MGAAKSKDAKIGLQAEAPQPQVAPETPEQIEQAANVRTPPKTPAHADAPASRGSSSKKKKALKLKVDSDESSSSESSSDYSSSDSSSSSEDEHRHSHKKKRRKKKKKGHKHHKHHKHHEEEPPPVDEEDRALLELLQEYLSFYGTGDEYSDQIVKDTLDQLGPDALDLKDEYGNSVMLLVVQYGHSALLPPLLAKGVDVNARNKEGACALHFVCYTDSFDPESAQLLVDNGAHPEVVEKTYGCTPLHWAASAADVSLCRLLCNAGCSPSTLDNHGCDPAAYAAQVENGAECVEFLEKVKKSMRSFELSAPTPPKHKMGAAPSQPPNELSMWKEHKDEDSGHSYFTHELTGESMWADEFASFKATLDVAAATPGKPAAPPSGGAPSLAKAESTVSKETFENRLNVMQQRMEEQLVEQLKTLETKIGSPGGVVKGGAGAFVDETTVELLRGEIAKKELEILKLNKVILDLQEQLKSGGGGGGGGEAASGPPEGDDMWVSSSKAEKLEADIKAKTAKVDELTSQNTEIQAAIGAAERLLAVTEKKLESANAANKELEEQVNAERRSKEQAMALLEGEGGGGGGGGGPSPEVMAALEEERKNQQATIAKMEAQLKDAAEKGAQDLLALSKRMDNKEKALLEAQTKINKMRDDALSSMGVYEEQMEDMKKEQAGEIDKVKKELQEQQLLRLSQISELNEAKTQAAQAMATKQDMVAKMKENEKKIEEAQGLLGNNERLHKALAIETERRKALHNKIEDMKGRIRVYVRIRPMSNSEVAKSCQDVCKNEGKKTCVILPDKENEKDAKSWDFDSVFAGTTDAGNTQENVFKDTQQLIQSTIDGFNVCVFAYGQTGSGKTFTMFGAGGVGGGIDADGKVDSLTGLAPRSAAELFRVLGEKEASSNIEVSATMFELYNDKLVDLLAPKGSDEKLEIKLAEHSSTGMVEVKNSVEEIVPDINGLLDLFKRGAESRTVASTQMNADSSRSHLITMIVTKVTNKRTGNTIAGKLTLVDLAGSERVGKSGAEGAQLKEAQSINKSLSALGDVISALTTGHKHIPYRNSPLTMLMSDSIGGNAKTLMFVCCSPADYNRSESANSLDFAQRCKNVKNAGGGGAEQQLKALRAELSRMKKGPGGARAGPGGMKRPGKF</sequence>
<dbReference type="InterPro" id="IPR027640">
    <property type="entry name" value="Kinesin-like_fam"/>
</dbReference>
<dbReference type="Pfam" id="PF12796">
    <property type="entry name" value="Ank_2"/>
    <property type="match status" value="1"/>
</dbReference>
<dbReference type="PROSITE" id="PS50088">
    <property type="entry name" value="ANK_REPEAT"/>
    <property type="match status" value="2"/>
</dbReference>
<feature type="compositionally biased region" description="Basic residues" evidence="6">
    <location>
        <begin position="95"/>
        <end position="117"/>
    </location>
</feature>
<dbReference type="InterPro" id="IPR002110">
    <property type="entry name" value="Ankyrin_rpt"/>
</dbReference>
<dbReference type="PROSITE" id="PS50067">
    <property type="entry name" value="KINESIN_MOTOR_2"/>
    <property type="match status" value="1"/>
</dbReference>
<dbReference type="PROSITE" id="PS50297">
    <property type="entry name" value="ANK_REP_REGION"/>
    <property type="match status" value="1"/>
</dbReference>
<dbReference type="InterPro" id="IPR001752">
    <property type="entry name" value="Kinesin_motor_dom"/>
</dbReference>
<dbReference type="SMART" id="SM00248">
    <property type="entry name" value="ANK"/>
    <property type="match status" value="4"/>
</dbReference>
<accession>A0ABQ6N472</accession>
<dbReference type="InterPro" id="IPR019821">
    <property type="entry name" value="Kinesin_motor_CS"/>
</dbReference>
<comment type="similarity">
    <text evidence="4">Belongs to the TRAFAC class myosin-kinesin ATPase superfamily. Kinesin family.</text>
</comment>
<feature type="region of interest" description="Disordered" evidence="6">
    <location>
        <begin position="1121"/>
        <end position="1142"/>
    </location>
</feature>
<dbReference type="SUPFAM" id="SSF48403">
    <property type="entry name" value="Ankyrin repeat"/>
    <property type="match status" value="1"/>
</dbReference>
<gene>
    <name evidence="8" type="ORF">TeGR_g9516</name>
</gene>
<feature type="compositionally biased region" description="Gly residues" evidence="6">
    <location>
        <begin position="474"/>
        <end position="484"/>
    </location>
</feature>
<dbReference type="CDD" id="cd00201">
    <property type="entry name" value="WW"/>
    <property type="match status" value="1"/>
</dbReference>